<dbReference type="AlphaFoldDB" id="A0AAJ7FTN3"/>
<dbReference type="GeneID" id="107273723"/>
<evidence type="ECO:0000256" key="2">
    <source>
        <dbReference type="SAM" id="SignalP"/>
    </source>
</evidence>
<evidence type="ECO:0000313" key="5">
    <source>
        <dbReference type="RefSeq" id="XP_015607703.1"/>
    </source>
</evidence>
<dbReference type="RefSeq" id="XP_015607701.1">
    <property type="nucleotide sequence ID" value="XM_015752215.2"/>
</dbReference>
<gene>
    <name evidence="4 5 6" type="primary">LOC107273723</name>
</gene>
<feature type="transmembrane region" description="Helical" evidence="1">
    <location>
        <begin position="132"/>
        <end position="154"/>
    </location>
</feature>
<dbReference type="RefSeq" id="XP_015607703.1">
    <property type="nucleotide sequence ID" value="XM_015752217.2"/>
</dbReference>
<dbReference type="KEGG" id="ccin:107273723"/>
<accession>A0AAJ7FTN3</accession>
<dbReference type="InterPro" id="IPR036179">
    <property type="entry name" value="Ig-like_dom_sf"/>
</dbReference>
<dbReference type="InterPro" id="IPR013783">
    <property type="entry name" value="Ig-like_fold"/>
</dbReference>
<dbReference type="Proteomes" id="UP000694920">
    <property type="component" value="Unplaced"/>
</dbReference>
<keyword evidence="1" id="KW-1133">Transmembrane helix</keyword>
<evidence type="ECO:0000313" key="6">
    <source>
        <dbReference type="RefSeq" id="XP_015607704.1"/>
    </source>
</evidence>
<feature type="signal peptide" evidence="2">
    <location>
        <begin position="1"/>
        <end position="23"/>
    </location>
</feature>
<organism evidence="3 5">
    <name type="scientific">Cephus cinctus</name>
    <name type="common">Wheat stem sawfly</name>
    <dbReference type="NCBI Taxonomy" id="211228"/>
    <lineage>
        <taxon>Eukaryota</taxon>
        <taxon>Metazoa</taxon>
        <taxon>Ecdysozoa</taxon>
        <taxon>Arthropoda</taxon>
        <taxon>Hexapoda</taxon>
        <taxon>Insecta</taxon>
        <taxon>Pterygota</taxon>
        <taxon>Neoptera</taxon>
        <taxon>Endopterygota</taxon>
        <taxon>Hymenoptera</taxon>
        <taxon>Cephoidea</taxon>
        <taxon>Cephidae</taxon>
        <taxon>Cephus</taxon>
    </lineage>
</organism>
<sequence>MSTQLFLFLCSVLIAGVINYANGAVMVREVSAGHLAELPCLSSDDYHRFMFWELKDNQHIISPGNPHDSEKYNYEVLTGKLFIRGVSTAESGFYKCVSRGIADTSVIKIHVVELVVRKDSEDVWENNFETNLLRSMAAVTVIVLAVAIVLFIVIMKRRKNHHFFEMQESRENSPARYNPKVQNVPSTEVPTSVESRGIDNVAMDVDFPKVFKLMQKEQAIP</sequence>
<protein>
    <submittedName>
        <fullName evidence="4 5">Uncharacterized protein LOC107273723</fullName>
    </submittedName>
</protein>
<evidence type="ECO:0000313" key="3">
    <source>
        <dbReference type="Proteomes" id="UP000694920"/>
    </source>
</evidence>
<keyword evidence="3" id="KW-1185">Reference proteome</keyword>
<proteinExistence type="predicted"/>
<keyword evidence="1" id="KW-0472">Membrane</keyword>
<keyword evidence="2" id="KW-0732">Signal</keyword>
<feature type="chain" id="PRO_5044708849" evidence="2">
    <location>
        <begin position="24"/>
        <end position="221"/>
    </location>
</feature>
<reference evidence="4 5" key="1">
    <citation type="submission" date="2025-04" db="UniProtKB">
        <authorList>
            <consortium name="RefSeq"/>
        </authorList>
    </citation>
    <scope>IDENTIFICATION</scope>
</reference>
<keyword evidence="1" id="KW-0812">Transmembrane</keyword>
<dbReference type="RefSeq" id="XP_015607704.1">
    <property type="nucleotide sequence ID" value="XM_015752218.2"/>
</dbReference>
<evidence type="ECO:0000313" key="4">
    <source>
        <dbReference type="RefSeq" id="XP_015607701.1"/>
    </source>
</evidence>
<name>A0AAJ7FTN3_CEPCN</name>
<evidence type="ECO:0000256" key="1">
    <source>
        <dbReference type="SAM" id="Phobius"/>
    </source>
</evidence>
<dbReference type="SUPFAM" id="SSF48726">
    <property type="entry name" value="Immunoglobulin"/>
    <property type="match status" value="1"/>
</dbReference>
<dbReference type="Gene3D" id="2.60.40.10">
    <property type="entry name" value="Immunoglobulins"/>
    <property type="match status" value="1"/>
</dbReference>